<proteinExistence type="predicted"/>
<evidence type="ECO:0000256" key="1">
    <source>
        <dbReference type="SAM" id="MobiDB-lite"/>
    </source>
</evidence>
<feature type="compositionally biased region" description="Basic and acidic residues" evidence="1">
    <location>
        <begin position="11"/>
        <end position="45"/>
    </location>
</feature>
<keyword evidence="3" id="KW-1185">Reference proteome</keyword>
<evidence type="ECO:0000313" key="3">
    <source>
        <dbReference type="Proteomes" id="UP000600946"/>
    </source>
</evidence>
<protein>
    <submittedName>
        <fullName evidence="2">Uncharacterized protein</fullName>
    </submittedName>
</protein>
<name>A0ABQ3A1G1_9ACTN</name>
<dbReference type="EMBL" id="BMUU01000003">
    <property type="protein sequence ID" value="GGY29293.1"/>
    <property type="molecule type" value="Genomic_DNA"/>
</dbReference>
<evidence type="ECO:0000313" key="2">
    <source>
        <dbReference type="EMBL" id="GGY29293.1"/>
    </source>
</evidence>
<reference evidence="3" key="1">
    <citation type="journal article" date="2019" name="Int. J. Syst. Evol. Microbiol.">
        <title>The Global Catalogue of Microorganisms (GCM) 10K type strain sequencing project: providing services to taxonomists for standard genome sequencing and annotation.</title>
        <authorList>
            <consortium name="The Broad Institute Genomics Platform"/>
            <consortium name="The Broad Institute Genome Sequencing Center for Infectious Disease"/>
            <person name="Wu L."/>
            <person name="Ma J."/>
        </authorList>
    </citation>
    <scope>NUCLEOTIDE SEQUENCE [LARGE SCALE GENOMIC DNA]</scope>
    <source>
        <strain evidence="3">JCM 4594</strain>
    </source>
</reference>
<accession>A0ABQ3A1G1</accession>
<organism evidence="2 3">
    <name type="scientific">Streptomyces xanthochromogenes</name>
    <dbReference type="NCBI Taxonomy" id="67384"/>
    <lineage>
        <taxon>Bacteria</taxon>
        <taxon>Bacillati</taxon>
        <taxon>Actinomycetota</taxon>
        <taxon>Actinomycetes</taxon>
        <taxon>Kitasatosporales</taxon>
        <taxon>Streptomycetaceae</taxon>
        <taxon>Streptomyces</taxon>
    </lineage>
</organism>
<dbReference type="Proteomes" id="UP000600946">
    <property type="component" value="Unassembled WGS sequence"/>
</dbReference>
<feature type="region of interest" description="Disordered" evidence="1">
    <location>
        <begin position="1"/>
        <end position="53"/>
    </location>
</feature>
<sequence>MPPYRYCQGRGELREKRARTADEGGLKGRGELREGARRLAVEKRTQHPTPRRG</sequence>
<comment type="caution">
    <text evidence="2">The sequence shown here is derived from an EMBL/GenBank/DDBJ whole genome shotgun (WGS) entry which is preliminary data.</text>
</comment>
<gene>
    <name evidence="2" type="ORF">GCM10010326_23880</name>
</gene>